<dbReference type="InterPro" id="IPR029903">
    <property type="entry name" value="RmlD-like-bd"/>
</dbReference>
<dbReference type="PANTHER" id="PTHR10491">
    <property type="entry name" value="DTDP-4-DEHYDRORHAMNOSE REDUCTASE"/>
    <property type="match status" value="1"/>
</dbReference>
<organism evidence="8 9">
    <name type="scientific">Neisseria shayeganii 871</name>
    <dbReference type="NCBI Taxonomy" id="1032488"/>
    <lineage>
        <taxon>Bacteria</taxon>
        <taxon>Pseudomonadati</taxon>
        <taxon>Pseudomonadota</taxon>
        <taxon>Betaproteobacteria</taxon>
        <taxon>Neisseriales</taxon>
        <taxon>Neisseriaceae</taxon>
        <taxon>Neisseria</taxon>
    </lineage>
</organism>
<comment type="caution">
    <text evidence="8">The sequence shown here is derived from an EMBL/GenBank/DDBJ whole genome shotgun (WGS) entry which is preliminary data.</text>
</comment>
<accession>G4CFV6</accession>
<dbReference type="GO" id="GO:0019305">
    <property type="term" value="P:dTDP-rhamnose biosynthetic process"/>
    <property type="evidence" value="ECO:0007669"/>
    <property type="project" value="UniProtKB-UniPathway"/>
</dbReference>
<evidence type="ECO:0000313" key="8">
    <source>
        <dbReference type="EMBL" id="EGY53310.1"/>
    </source>
</evidence>
<gene>
    <name evidence="8" type="primary">rfbD2</name>
    <name evidence="8" type="ORF">HMPREF9371_0495</name>
</gene>
<comment type="similarity">
    <text evidence="2 6">Belongs to the dTDP-4-dehydrorhamnose reductase family.</text>
</comment>
<dbReference type="PANTHER" id="PTHR10491:SF4">
    <property type="entry name" value="METHIONINE ADENOSYLTRANSFERASE 2 SUBUNIT BETA"/>
    <property type="match status" value="1"/>
</dbReference>
<dbReference type="AlphaFoldDB" id="G4CFV6"/>
<dbReference type="GO" id="GO:0005829">
    <property type="term" value="C:cytosol"/>
    <property type="evidence" value="ECO:0007669"/>
    <property type="project" value="TreeGrafter"/>
</dbReference>
<dbReference type="GO" id="GO:0008831">
    <property type="term" value="F:dTDP-4-dehydrorhamnose reductase activity"/>
    <property type="evidence" value="ECO:0007669"/>
    <property type="project" value="UniProtKB-EC"/>
</dbReference>
<keyword evidence="6 8" id="KW-0560">Oxidoreductase</keyword>
<evidence type="ECO:0000256" key="6">
    <source>
        <dbReference type="RuleBase" id="RU364082"/>
    </source>
</evidence>
<keyword evidence="6" id="KW-0521">NADP</keyword>
<evidence type="ECO:0000256" key="3">
    <source>
        <dbReference type="ARBA" id="ARBA00012929"/>
    </source>
</evidence>
<reference evidence="8 9" key="1">
    <citation type="submission" date="2011-05" db="EMBL/GenBank/DDBJ databases">
        <authorList>
            <person name="Muzny D."/>
            <person name="Qin X."/>
            <person name="Deng J."/>
            <person name="Jiang H."/>
            <person name="Liu Y."/>
            <person name="Qu J."/>
            <person name="Song X.-Z."/>
            <person name="Zhang L."/>
            <person name="Thornton R."/>
            <person name="Coyle M."/>
            <person name="Francisco L."/>
            <person name="Jackson L."/>
            <person name="Javaid M."/>
            <person name="Korchina V."/>
            <person name="Kovar C."/>
            <person name="Mata R."/>
            <person name="Mathew T."/>
            <person name="Ngo R."/>
            <person name="Nguyen L."/>
            <person name="Nguyen N."/>
            <person name="Okwuonu G."/>
            <person name="Ongeri F."/>
            <person name="Pham C."/>
            <person name="Simmons D."/>
            <person name="Wilczek-Boney K."/>
            <person name="Hale W."/>
            <person name="Jakkamsetti A."/>
            <person name="Pham P."/>
            <person name="Ruth R."/>
            <person name="San Lucas F."/>
            <person name="Warren J."/>
            <person name="Zhang J."/>
            <person name="Zhao Z."/>
            <person name="Zhou C."/>
            <person name="Zhu D."/>
            <person name="Lee S."/>
            <person name="Bess C."/>
            <person name="Blankenburg K."/>
            <person name="Forbes L."/>
            <person name="Fu Q."/>
            <person name="Gubbala S."/>
            <person name="Hirani K."/>
            <person name="Jayaseelan J.C."/>
            <person name="Lara F."/>
            <person name="Munidasa M."/>
            <person name="Palculict T."/>
            <person name="Patil S."/>
            <person name="Pu L.-L."/>
            <person name="Saada N."/>
            <person name="Tang L."/>
            <person name="Weissenberger G."/>
            <person name="Zhu Y."/>
            <person name="Hemphill L."/>
            <person name="Shang Y."/>
            <person name="Youmans B."/>
            <person name="Ayvaz T."/>
            <person name="Ross M."/>
            <person name="Santibanez J."/>
            <person name="Aqrawi P."/>
            <person name="Gross S."/>
            <person name="Joshi V."/>
            <person name="Fowler G."/>
            <person name="Nazareth L."/>
            <person name="Reid J."/>
            <person name="Worley K."/>
            <person name="Petrosino J."/>
            <person name="Highlander S."/>
            <person name="Gibbs R."/>
        </authorList>
    </citation>
    <scope>NUCLEOTIDE SEQUENCE [LARGE SCALE GENOMIC DNA]</scope>
    <source>
        <strain evidence="8 9">871</strain>
    </source>
</reference>
<name>G4CFV6_9NEIS</name>
<evidence type="ECO:0000313" key="9">
    <source>
        <dbReference type="Proteomes" id="UP000003019"/>
    </source>
</evidence>
<evidence type="ECO:0000256" key="1">
    <source>
        <dbReference type="ARBA" id="ARBA00004781"/>
    </source>
</evidence>
<keyword evidence="9" id="KW-1185">Reference proteome</keyword>
<dbReference type="SUPFAM" id="SSF51735">
    <property type="entry name" value="NAD(P)-binding Rossmann-fold domains"/>
    <property type="match status" value="1"/>
</dbReference>
<protein>
    <recommendedName>
        <fullName evidence="4 6">dTDP-4-dehydrorhamnose reductase</fullName>
        <ecNumber evidence="3 6">1.1.1.133</ecNumber>
    </recommendedName>
</protein>
<dbReference type="Gene3D" id="3.40.50.720">
    <property type="entry name" value="NAD(P)-binding Rossmann-like Domain"/>
    <property type="match status" value="1"/>
</dbReference>
<evidence type="ECO:0000256" key="5">
    <source>
        <dbReference type="ARBA" id="ARBA00048200"/>
    </source>
</evidence>
<dbReference type="PATRIC" id="fig|1032488.3.peg.457"/>
<comment type="pathway">
    <text evidence="1 6">Carbohydrate biosynthesis; dTDP-L-rhamnose biosynthesis.</text>
</comment>
<evidence type="ECO:0000256" key="4">
    <source>
        <dbReference type="ARBA" id="ARBA00017099"/>
    </source>
</evidence>
<sequence>MRILTGAKGQVGQSLKQQKPEHWEIIAADSTTLDIAHAQAVDNMLQNFEPDVIINAAGYTDLEAAEDNKDKVFAVNAEGMRNLAAAAARHNVRFIHISRDYVFDGKKQLLCQI</sequence>
<dbReference type="InterPro" id="IPR036291">
    <property type="entry name" value="NAD(P)-bd_dom_sf"/>
</dbReference>
<dbReference type="EMBL" id="AGAY01000018">
    <property type="protein sequence ID" value="EGY53310.1"/>
    <property type="molecule type" value="Genomic_DNA"/>
</dbReference>
<dbReference type="EC" id="1.1.1.133" evidence="3 6"/>
<comment type="cofactor">
    <cofactor evidence="6">
        <name>Mg(2+)</name>
        <dbReference type="ChEBI" id="CHEBI:18420"/>
    </cofactor>
    <text evidence="6">Binds 1 Mg(2+) ion per monomer.</text>
</comment>
<evidence type="ECO:0000256" key="2">
    <source>
        <dbReference type="ARBA" id="ARBA00010944"/>
    </source>
</evidence>
<feature type="domain" description="RmlD-like substrate binding" evidence="7">
    <location>
        <begin position="3"/>
        <end position="108"/>
    </location>
</feature>
<comment type="function">
    <text evidence="6">Catalyzes the reduction of dTDP-6-deoxy-L-lyxo-4-hexulose to yield dTDP-L-rhamnose.</text>
</comment>
<dbReference type="UniPathway" id="UPA00124"/>
<proteinExistence type="inferred from homology"/>
<dbReference type="HOGENOM" id="CLU_2130774_0_0_4"/>
<dbReference type="InterPro" id="IPR005913">
    <property type="entry name" value="dTDP_dehydrorham_reduct"/>
</dbReference>
<dbReference type="STRING" id="1032488.HMPREF9371_0495"/>
<dbReference type="Proteomes" id="UP000003019">
    <property type="component" value="Unassembled WGS sequence"/>
</dbReference>
<evidence type="ECO:0000259" key="7">
    <source>
        <dbReference type="Pfam" id="PF04321"/>
    </source>
</evidence>
<comment type="catalytic activity">
    <reaction evidence="5 6">
        <text>dTDP-beta-L-rhamnose + NADP(+) = dTDP-4-dehydro-beta-L-rhamnose + NADPH + H(+)</text>
        <dbReference type="Rhea" id="RHEA:21796"/>
        <dbReference type="ChEBI" id="CHEBI:15378"/>
        <dbReference type="ChEBI" id="CHEBI:57510"/>
        <dbReference type="ChEBI" id="CHEBI:57783"/>
        <dbReference type="ChEBI" id="CHEBI:58349"/>
        <dbReference type="ChEBI" id="CHEBI:62830"/>
        <dbReference type="EC" id="1.1.1.133"/>
    </reaction>
</comment>
<dbReference type="Pfam" id="PF04321">
    <property type="entry name" value="RmlD_sub_bind"/>
    <property type="match status" value="1"/>
</dbReference>